<dbReference type="EMBL" id="JBEZNA010000026">
    <property type="protein sequence ID" value="MEU9578298.1"/>
    <property type="molecule type" value="Genomic_DNA"/>
</dbReference>
<accession>A0ABV3EQA4</accession>
<gene>
    <name evidence="1" type="ORF">AB0D95_13700</name>
</gene>
<dbReference type="RefSeq" id="WP_359272198.1">
    <property type="nucleotide sequence ID" value="NZ_JBEZNA010000026.1"/>
</dbReference>
<reference evidence="1 2" key="1">
    <citation type="submission" date="2024-06" db="EMBL/GenBank/DDBJ databases">
        <title>The Natural Products Discovery Center: Release of the First 8490 Sequenced Strains for Exploring Actinobacteria Biosynthetic Diversity.</title>
        <authorList>
            <person name="Kalkreuter E."/>
            <person name="Kautsar S.A."/>
            <person name="Yang D."/>
            <person name="Bader C.D."/>
            <person name="Teijaro C.N."/>
            <person name="Fluegel L."/>
            <person name="Davis C.M."/>
            <person name="Simpson J.R."/>
            <person name="Lauterbach L."/>
            <person name="Steele A.D."/>
            <person name="Gui C."/>
            <person name="Meng S."/>
            <person name="Li G."/>
            <person name="Viehrig K."/>
            <person name="Ye F."/>
            <person name="Su P."/>
            <person name="Kiefer A.F."/>
            <person name="Nichols A."/>
            <person name="Cepeda A.J."/>
            <person name="Yan W."/>
            <person name="Fan B."/>
            <person name="Jiang Y."/>
            <person name="Adhikari A."/>
            <person name="Zheng C.-J."/>
            <person name="Schuster L."/>
            <person name="Cowan T.M."/>
            <person name="Smanski M.J."/>
            <person name="Chevrette M.G."/>
            <person name="De Carvalho L.P.S."/>
            <person name="Shen B."/>
        </authorList>
    </citation>
    <scope>NUCLEOTIDE SEQUENCE [LARGE SCALE GENOMIC DNA]</scope>
    <source>
        <strain evidence="1 2">NPDC048117</strain>
    </source>
</reference>
<dbReference type="Proteomes" id="UP001551584">
    <property type="component" value="Unassembled WGS sequence"/>
</dbReference>
<organism evidence="1 2">
    <name type="scientific">Streptomyces chilikensis</name>
    <dbReference type="NCBI Taxonomy" id="1194079"/>
    <lineage>
        <taxon>Bacteria</taxon>
        <taxon>Bacillati</taxon>
        <taxon>Actinomycetota</taxon>
        <taxon>Actinomycetes</taxon>
        <taxon>Kitasatosporales</taxon>
        <taxon>Streptomycetaceae</taxon>
        <taxon>Streptomyces</taxon>
    </lineage>
</organism>
<protein>
    <submittedName>
        <fullName evidence="1">Uncharacterized protein</fullName>
    </submittedName>
</protein>
<evidence type="ECO:0000313" key="2">
    <source>
        <dbReference type="Proteomes" id="UP001551584"/>
    </source>
</evidence>
<evidence type="ECO:0000313" key="1">
    <source>
        <dbReference type="EMBL" id="MEU9578298.1"/>
    </source>
</evidence>
<name>A0ABV3EQA4_9ACTN</name>
<keyword evidence="2" id="KW-1185">Reference proteome</keyword>
<sequence length="107" mass="11857">MSLRDRYADHLTTFHEQASAQITRQVSRDNHGTLRSLDISEDEQGVWAEAVIDLHGDVVARWGSEVYKRRNLIILSEGGPLDDAAFGADLFSTAVMEDLDTSGRQPG</sequence>
<comment type="caution">
    <text evidence="1">The sequence shown here is derived from an EMBL/GenBank/DDBJ whole genome shotgun (WGS) entry which is preliminary data.</text>
</comment>
<proteinExistence type="predicted"/>